<keyword evidence="1" id="KW-1133">Transmembrane helix</keyword>
<keyword evidence="1" id="KW-0479">Metal-binding</keyword>
<gene>
    <name evidence="3" type="ORF">AFUS01_LOCUS18921</name>
</gene>
<organism evidence="3 4">
    <name type="scientific">Allacma fusca</name>
    <dbReference type="NCBI Taxonomy" id="39272"/>
    <lineage>
        <taxon>Eukaryota</taxon>
        <taxon>Metazoa</taxon>
        <taxon>Ecdysozoa</taxon>
        <taxon>Arthropoda</taxon>
        <taxon>Hexapoda</taxon>
        <taxon>Collembola</taxon>
        <taxon>Symphypleona</taxon>
        <taxon>Sminthuridae</taxon>
        <taxon>Allacma</taxon>
    </lineage>
</organism>
<keyword evidence="1" id="KW-0812">Transmembrane</keyword>
<dbReference type="PANTHER" id="PTHR16740:SF1">
    <property type="entry name" value="CYTOCHROME B5-RELATED PROTEIN-RELATED"/>
    <property type="match status" value="1"/>
</dbReference>
<keyword evidence="1" id="KW-0349">Heme</keyword>
<reference evidence="3" key="1">
    <citation type="submission" date="2021-06" db="EMBL/GenBank/DDBJ databases">
        <authorList>
            <person name="Hodson N. C."/>
            <person name="Mongue J. A."/>
            <person name="Jaron S. K."/>
        </authorList>
    </citation>
    <scope>NUCLEOTIDE SEQUENCE</scope>
</reference>
<keyword evidence="1" id="KW-0472">Membrane</keyword>
<dbReference type="AlphaFoldDB" id="A0A8J2NXL4"/>
<proteinExistence type="inferred from homology"/>
<evidence type="ECO:0000256" key="1">
    <source>
        <dbReference type="RuleBase" id="RU362121"/>
    </source>
</evidence>
<dbReference type="PANTHER" id="PTHR16740">
    <property type="entry name" value="CYTOCHROME B5-RELATED PROTEIN-RELATED"/>
    <property type="match status" value="1"/>
</dbReference>
<feature type="transmembrane region" description="Helical" evidence="1">
    <location>
        <begin position="170"/>
        <end position="188"/>
    </location>
</feature>
<sequence>MSPTPENTQVISSFPGLWKYTGKRSISADNYDWLEAKRRDDNVGDLWRVHDKLYNLSAFIQKHPGGADWIELTRGTDITELYEASHMINVHNVEKILEKYFVQQIHTPRNSPYTFKTDGFYKTLKRRAEPILKSIGTGPTKQVEFAQDLLCLSYLAFTFTGAYLESIPMLIIAGLILTFCTISAHNFFHLRDTKRRYYFDLCLMSSLDWRISHAISHHMFPNTIL</sequence>
<dbReference type="InterPro" id="IPR001199">
    <property type="entry name" value="Cyt_B5-like_heme/steroid-bd"/>
</dbReference>
<comment type="similarity">
    <text evidence="1">Belongs to the cytochrome b5 family.</text>
</comment>
<evidence type="ECO:0000313" key="4">
    <source>
        <dbReference type="Proteomes" id="UP000708208"/>
    </source>
</evidence>
<dbReference type="EMBL" id="CAJVCH010191546">
    <property type="protein sequence ID" value="CAG7730263.1"/>
    <property type="molecule type" value="Genomic_DNA"/>
</dbReference>
<keyword evidence="1" id="KW-0408">Iron</keyword>
<dbReference type="InterPro" id="IPR053100">
    <property type="entry name" value="Cytochrome_b5-related"/>
</dbReference>
<feature type="domain" description="Cytochrome b5 heme-binding" evidence="2">
    <location>
        <begin position="28"/>
        <end position="106"/>
    </location>
</feature>
<dbReference type="GO" id="GO:0020037">
    <property type="term" value="F:heme binding"/>
    <property type="evidence" value="ECO:0007669"/>
    <property type="project" value="UniProtKB-UniRule"/>
</dbReference>
<feature type="non-terminal residue" evidence="3">
    <location>
        <position position="1"/>
    </location>
</feature>
<dbReference type="Pfam" id="PF00173">
    <property type="entry name" value="Cyt-b5"/>
    <property type="match status" value="1"/>
</dbReference>
<dbReference type="GO" id="GO:0046872">
    <property type="term" value="F:metal ion binding"/>
    <property type="evidence" value="ECO:0007669"/>
    <property type="project" value="UniProtKB-UniRule"/>
</dbReference>
<comment type="caution">
    <text evidence="3">The sequence shown here is derived from an EMBL/GenBank/DDBJ whole genome shotgun (WGS) entry which is preliminary data.</text>
</comment>
<dbReference type="PROSITE" id="PS50255">
    <property type="entry name" value="CYTOCHROME_B5_2"/>
    <property type="match status" value="1"/>
</dbReference>
<dbReference type="InterPro" id="IPR018506">
    <property type="entry name" value="Cyt_B5_heme-BS"/>
</dbReference>
<dbReference type="OrthoDB" id="260519at2759"/>
<dbReference type="Proteomes" id="UP000708208">
    <property type="component" value="Unassembled WGS sequence"/>
</dbReference>
<dbReference type="PROSITE" id="PS00191">
    <property type="entry name" value="CYTOCHROME_B5_1"/>
    <property type="match status" value="1"/>
</dbReference>
<evidence type="ECO:0000313" key="3">
    <source>
        <dbReference type="EMBL" id="CAG7730263.1"/>
    </source>
</evidence>
<keyword evidence="4" id="KW-1185">Reference proteome</keyword>
<dbReference type="CDD" id="cd01060">
    <property type="entry name" value="Membrane-FADS-like"/>
    <property type="match status" value="1"/>
</dbReference>
<accession>A0A8J2NXL4</accession>
<name>A0A8J2NXL4_9HEXA</name>
<dbReference type="SMART" id="SM01117">
    <property type="entry name" value="Cyt-b5"/>
    <property type="match status" value="1"/>
</dbReference>
<evidence type="ECO:0000259" key="2">
    <source>
        <dbReference type="PROSITE" id="PS50255"/>
    </source>
</evidence>
<protein>
    <recommendedName>
        <fullName evidence="2">Cytochrome b5 heme-binding domain-containing protein</fullName>
    </recommendedName>
</protein>